<sequence>MCRKVVSSFFILHHICIERLFLVHREYICNFVPVKWLCCSK</sequence>
<proteinExistence type="predicted"/>
<accession>A0A0A9GPP7</accession>
<dbReference type="EMBL" id="GBRH01172492">
    <property type="protein sequence ID" value="JAE25404.1"/>
    <property type="molecule type" value="Transcribed_RNA"/>
</dbReference>
<reference evidence="1" key="2">
    <citation type="journal article" date="2015" name="Data Brief">
        <title>Shoot transcriptome of the giant reed, Arundo donax.</title>
        <authorList>
            <person name="Barrero R.A."/>
            <person name="Guerrero F.D."/>
            <person name="Moolhuijzen P."/>
            <person name="Goolsby J.A."/>
            <person name="Tidwell J."/>
            <person name="Bellgard S.E."/>
            <person name="Bellgard M.I."/>
        </authorList>
    </citation>
    <scope>NUCLEOTIDE SEQUENCE</scope>
    <source>
        <tissue evidence="1">Shoot tissue taken approximately 20 cm above the soil surface</tissue>
    </source>
</reference>
<dbReference type="AlphaFoldDB" id="A0A0A9GPP7"/>
<name>A0A0A9GPP7_ARUDO</name>
<reference evidence="1" key="1">
    <citation type="submission" date="2014-09" db="EMBL/GenBank/DDBJ databases">
        <authorList>
            <person name="Magalhaes I.L.F."/>
            <person name="Oliveira U."/>
            <person name="Santos F.R."/>
            <person name="Vidigal T.H.D.A."/>
            <person name="Brescovit A.D."/>
            <person name="Santos A.J."/>
        </authorList>
    </citation>
    <scope>NUCLEOTIDE SEQUENCE</scope>
    <source>
        <tissue evidence="1">Shoot tissue taken approximately 20 cm above the soil surface</tissue>
    </source>
</reference>
<evidence type="ECO:0000313" key="1">
    <source>
        <dbReference type="EMBL" id="JAE25404.1"/>
    </source>
</evidence>
<organism evidence="1">
    <name type="scientific">Arundo donax</name>
    <name type="common">Giant reed</name>
    <name type="synonym">Donax arundinaceus</name>
    <dbReference type="NCBI Taxonomy" id="35708"/>
    <lineage>
        <taxon>Eukaryota</taxon>
        <taxon>Viridiplantae</taxon>
        <taxon>Streptophyta</taxon>
        <taxon>Embryophyta</taxon>
        <taxon>Tracheophyta</taxon>
        <taxon>Spermatophyta</taxon>
        <taxon>Magnoliopsida</taxon>
        <taxon>Liliopsida</taxon>
        <taxon>Poales</taxon>
        <taxon>Poaceae</taxon>
        <taxon>PACMAD clade</taxon>
        <taxon>Arundinoideae</taxon>
        <taxon>Arundineae</taxon>
        <taxon>Arundo</taxon>
    </lineage>
</organism>
<protein>
    <submittedName>
        <fullName evidence="1">Uncharacterized protein</fullName>
    </submittedName>
</protein>